<evidence type="ECO:0000313" key="1">
    <source>
        <dbReference type="EMBL" id="AFY91928.1"/>
    </source>
</evidence>
<accession>K9UBC8</accession>
<reference evidence="1 2" key="1">
    <citation type="submission" date="2012-05" db="EMBL/GenBank/DDBJ databases">
        <title>Finished chromosome of genome of Chamaesiphon sp. PCC 6605.</title>
        <authorList>
            <consortium name="US DOE Joint Genome Institute"/>
            <person name="Gugger M."/>
            <person name="Coursin T."/>
            <person name="Rippka R."/>
            <person name="Tandeau De Marsac N."/>
            <person name="Huntemann M."/>
            <person name="Wei C.-L."/>
            <person name="Han J."/>
            <person name="Detter J.C."/>
            <person name="Han C."/>
            <person name="Tapia R."/>
            <person name="Chen A."/>
            <person name="Kyrpides N."/>
            <person name="Mavromatis K."/>
            <person name="Markowitz V."/>
            <person name="Szeto E."/>
            <person name="Ivanova N."/>
            <person name="Pagani I."/>
            <person name="Pati A."/>
            <person name="Goodwin L."/>
            <person name="Nordberg H.P."/>
            <person name="Cantor M.N."/>
            <person name="Hua S.X."/>
            <person name="Woyke T."/>
            <person name="Kerfeld C.A."/>
        </authorList>
    </citation>
    <scope>NUCLEOTIDE SEQUENCE [LARGE SCALE GENOMIC DNA]</scope>
    <source>
        <strain evidence="2">ATCC 27169 / PCC 6605</strain>
    </source>
</reference>
<dbReference type="EMBL" id="CP003600">
    <property type="protein sequence ID" value="AFY91928.1"/>
    <property type="molecule type" value="Genomic_DNA"/>
</dbReference>
<dbReference type="Proteomes" id="UP000010366">
    <property type="component" value="Chromosome"/>
</dbReference>
<evidence type="ECO:0000313" key="2">
    <source>
        <dbReference type="Proteomes" id="UP000010366"/>
    </source>
</evidence>
<keyword evidence="2" id="KW-1185">Reference proteome</keyword>
<dbReference type="RefSeq" id="WP_015158122.1">
    <property type="nucleotide sequence ID" value="NC_019697.1"/>
</dbReference>
<sequence length="67" mass="7403">MSGWADKFRDSHVSEIVGVASWRGEVSRSVDYTTGGCSWLAPATMGAITQLEYPYIHIPTENSNKQL</sequence>
<dbReference type="HOGENOM" id="CLU_2804603_0_0_3"/>
<name>K9UBC8_CHAP6</name>
<gene>
    <name evidence="1" type="ORF">Cha6605_0651</name>
</gene>
<proteinExistence type="predicted"/>
<dbReference type="KEGG" id="cmp:Cha6605_0651"/>
<organism evidence="1 2">
    <name type="scientific">Chamaesiphon minutus (strain ATCC 27169 / PCC 6605)</name>
    <dbReference type="NCBI Taxonomy" id="1173020"/>
    <lineage>
        <taxon>Bacteria</taxon>
        <taxon>Bacillati</taxon>
        <taxon>Cyanobacteriota</taxon>
        <taxon>Cyanophyceae</taxon>
        <taxon>Gomontiellales</taxon>
        <taxon>Chamaesiphonaceae</taxon>
        <taxon>Chamaesiphon</taxon>
    </lineage>
</organism>
<protein>
    <submittedName>
        <fullName evidence="1">Uncharacterized protein</fullName>
    </submittedName>
</protein>
<dbReference type="AlphaFoldDB" id="K9UBC8"/>
<dbReference type="STRING" id="1173020.Cha6605_0651"/>